<feature type="domain" description="Bacteriophage Mx8 p63 C-terminal" evidence="1">
    <location>
        <begin position="157"/>
        <end position="250"/>
    </location>
</feature>
<proteinExistence type="predicted"/>
<evidence type="ECO:0000313" key="4">
    <source>
        <dbReference type="Proteomes" id="UP000194800"/>
    </source>
</evidence>
<dbReference type="InterPro" id="IPR018874">
    <property type="entry name" value="Phage_Mx8_p63_C"/>
</dbReference>
<keyword evidence="4" id="KW-1185">Reference proteome</keyword>
<evidence type="ECO:0000313" key="3">
    <source>
        <dbReference type="EMBL" id="OTQ11109.1"/>
    </source>
</evidence>
<dbReference type="Proteomes" id="UP000194977">
    <property type="component" value="Unassembled WGS sequence"/>
</dbReference>
<dbReference type="Proteomes" id="UP000194800">
    <property type="component" value="Unassembled WGS sequence"/>
</dbReference>
<protein>
    <recommendedName>
        <fullName evidence="1">Bacteriophage Mx8 p63 C-terminal domain-containing protein</fullName>
    </recommendedName>
</protein>
<dbReference type="RefSeq" id="WP_086300665.1">
    <property type="nucleotide sequence ID" value="NZ_JBHZLB010000003.1"/>
</dbReference>
<comment type="caution">
    <text evidence="2">The sequence shown here is derived from an EMBL/GenBank/DDBJ whole genome shotgun (WGS) entry which is preliminary data.</text>
</comment>
<dbReference type="AlphaFoldDB" id="A0A242NJX1"/>
<sequence length="294" mass="34452">MEKRKIIHEGEIILNETIIPCYILDDGTRVLSGNAMQNALKLQEDNEKKSGTRLARYLNQKTLNPFIYQGKSPGHYSPIECYKGTQKINGYEATILADICEAFLEARNNINLSTRQKIIADQCEILIRGFARVGIVALIDEATGYQYERERFELQKILNAYVSDEILKWQLTFTDDFYKEIFRLWNLPFIPKYIKNKPSFIGKLTVKYIYDQMPKGVIEKVKDNIGKTEKGNWKYRWHQSLTSDIGREHLRKQIIEVTTLMSISESKEQFNYLFKKKYNEEPQLQLEFNEAPPK</sequence>
<accession>A0A242NJX1</accession>
<dbReference type="EMBL" id="NART01000009">
    <property type="protein sequence ID" value="OTQ11109.1"/>
    <property type="molecule type" value="Genomic_DNA"/>
</dbReference>
<evidence type="ECO:0000259" key="1">
    <source>
        <dbReference type="Pfam" id="PF10546"/>
    </source>
</evidence>
<organism evidence="2 5">
    <name type="scientific">Gilliamella apicola</name>
    <dbReference type="NCBI Taxonomy" id="1196095"/>
    <lineage>
        <taxon>Bacteria</taxon>
        <taxon>Pseudomonadati</taxon>
        <taxon>Pseudomonadota</taxon>
        <taxon>Gammaproteobacteria</taxon>
        <taxon>Orbales</taxon>
        <taxon>Orbaceae</taxon>
        <taxon>Gilliamella</taxon>
    </lineage>
</organism>
<name>A0A242NJX1_9GAMM</name>
<evidence type="ECO:0000313" key="5">
    <source>
        <dbReference type="Proteomes" id="UP000194977"/>
    </source>
</evidence>
<gene>
    <name evidence="3" type="ORF">B6C91_03545</name>
    <name evidence="2" type="ORF">B6D08_02860</name>
</gene>
<dbReference type="OrthoDB" id="4762429at2"/>
<dbReference type="Pfam" id="PF10546">
    <property type="entry name" value="P63C"/>
    <property type="match status" value="1"/>
</dbReference>
<dbReference type="EMBL" id="NARP01000006">
    <property type="protein sequence ID" value="OTQ00783.1"/>
    <property type="molecule type" value="Genomic_DNA"/>
</dbReference>
<evidence type="ECO:0000313" key="2">
    <source>
        <dbReference type="EMBL" id="OTQ00783.1"/>
    </source>
</evidence>
<reference evidence="4 5" key="1">
    <citation type="submission" date="2017-03" db="EMBL/GenBank/DDBJ databases">
        <title>Comparative genomics of honeybee gut symbionts reveal geographically distinct and subgroup specific antibiotic resistance.</title>
        <authorList>
            <person name="Ludvigsen J."/>
            <person name="Porcellato D."/>
            <person name="Labee-Lund T.M."/>
            <person name="Amdam G.V."/>
            <person name="Rudi K."/>
        </authorList>
    </citation>
    <scope>NUCLEOTIDE SEQUENCE [LARGE SCALE GENOMIC DNA]</scope>
    <source>
        <strain evidence="2 5">A-7-12</strain>
        <strain evidence="3 4">A-9-12</strain>
    </source>
</reference>